<dbReference type="EMBL" id="JAQFWQ010000015">
    <property type="protein sequence ID" value="MDA2810504.1"/>
    <property type="molecule type" value="Genomic_DNA"/>
</dbReference>
<dbReference type="PANTHER" id="PTHR30047">
    <property type="entry name" value="HIGH-AFFINITY CHOLINE TRANSPORT PROTEIN-RELATED"/>
    <property type="match status" value="1"/>
</dbReference>
<dbReference type="InterPro" id="IPR000060">
    <property type="entry name" value="BCCT_transptr"/>
</dbReference>
<name>A0ABT4U0N1_9ACTN</name>
<evidence type="ECO:0000256" key="2">
    <source>
        <dbReference type="ARBA" id="ARBA00005658"/>
    </source>
</evidence>
<sequence length="550" mass="59635">MFFISGAVVLAFLIVGVAIPERFGEITSAIRTGIGTYFGWLYVLATTFFLLLSIFLMVSRYGNIRLGPDSSRPEFSTLAWFAMLFTAGMGIGLVFYGVYEPTLHMQNEFVQSVGDDPASQAMQYTLFHWGFHPWAVYIVLGLSLGYFCFRKGLPMRPASALYPLIGDRIYGWIGNLIDILAVFGTLFGLATSLGLGTQQVSAGLSHVFGIPNNLLVQVVIICLITSIAVVSVVAGIDKGIRRLSVINLWMAFALLVVMFLVGPKLFQLSMMFTGLGDYLQNLVQMSLSYISPEGDEAASSFAQDWSIFYWGWWISWSPFVGMFLARISYGRTIRQFILGTLFAPVGVSVIWFGVFGGTGMFYDLFRLEGDNMISNSADEGAATFNLIDAFPLPAAILSLLALLTVAVVTIFFVTSSDSGSLVVDMLTNGGDPHPVRAQRIFWASMEGLVTIVLLVVGGTEAIDALQAAAVSTGLPFAIVLIVIAFSLLMALRRESPASMLPSGLVVPRDGSGPPTIQVDGDRIPIDEPVRDTAPNDTAPKDTAPRDTGEK</sequence>
<reference evidence="10 11" key="1">
    <citation type="submission" date="2023-01" db="EMBL/GenBank/DDBJ databases">
        <title>Draft genome sequence of Nocardiopsis sp. RSe5-2 isolated from halophytes.</title>
        <authorList>
            <person name="Duangmal K."/>
            <person name="Chantavorakit T."/>
        </authorList>
    </citation>
    <scope>NUCLEOTIDE SEQUENCE [LARGE SCALE GENOMIC DNA]</scope>
    <source>
        <strain evidence="10 11">RSe5-2</strain>
    </source>
</reference>
<comment type="similarity">
    <text evidence="2">Belongs to the BCCT transporter (TC 2.A.15) family.</text>
</comment>
<keyword evidence="11" id="KW-1185">Reference proteome</keyword>
<organism evidence="10 11">
    <name type="scientific">Nocardiopsis endophytica</name>
    <dbReference type="NCBI Taxonomy" id="3018445"/>
    <lineage>
        <taxon>Bacteria</taxon>
        <taxon>Bacillati</taxon>
        <taxon>Actinomycetota</taxon>
        <taxon>Actinomycetes</taxon>
        <taxon>Streptosporangiales</taxon>
        <taxon>Nocardiopsidaceae</taxon>
        <taxon>Nocardiopsis</taxon>
    </lineage>
</organism>
<evidence type="ECO:0000256" key="9">
    <source>
        <dbReference type="SAM" id="Phobius"/>
    </source>
</evidence>
<protein>
    <submittedName>
        <fullName evidence="10">BCCT family transporter</fullName>
    </submittedName>
</protein>
<dbReference type="Pfam" id="PF02028">
    <property type="entry name" value="BCCT"/>
    <property type="match status" value="1"/>
</dbReference>
<dbReference type="RefSeq" id="WP_270684663.1">
    <property type="nucleotide sequence ID" value="NZ_JAQFWQ010000015.1"/>
</dbReference>
<keyword evidence="6 9" id="KW-1133">Transmembrane helix</keyword>
<evidence type="ECO:0000256" key="4">
    <source>
        <dbReference type="ARBA" id="ARBA00022475"/>
    </source>
</evidence>
<feature type="compositionally biased region" description="Basic and acidic residues" evidence="8">
    <location>
        <begin position="538"/>
        <end position="550"/>
    </location>
</feature>
<feature type="transmembrane region" description="Helical" evidence="9">
    <location>
        <begin position="78"/>
        <end position="99"/>
    </location>
</feature>
<keyword evidence="3" id="KW-0813">Transport</keyword>
<accession>A0ABT4U0N1</accession>
<evidence type="ECO:0000313" key="11">
    <source>
        <dbReference type="Proteomes" id="UP001527866"/>
    </source>
</evidence>
<feature type="transmembrane region" description="Helical" evidence="9">
    <location>
        <begin position="394"/>
        <end position="413"/>
    </location>
</feature>
<evidence type="ECO:0000313" key="10">
    <source>
        <dbReference type="EMBL" id="MDA2810504.1"/>
    </source>
</evidence>
<feature type="transmembrane region" description="Helical" evidence="9">
    <location>
        <begin position="248"/>
        <end position="266"/>
    </location>
</feature>
<feature type="transmembrane region" description="Helical" evidence="9">
    <location>
        <begin position="131"/>
        <end position="149"/>
    </location>
</feature>
<feature type="transmembrane region" description="Helical" evidence="9">
    <location>
        <begin position="169"/>
        <end position="194"/>
    </location>
</feature>
<feature type="transmembrane region" description="Helical" evidence="9">
    <location>
        <begin position="440"/>
        <end position="458"/>
    </location>
</feature>
<keyword evidence="5 9" id="KW-0812">Transmembrane</keyword>
<evidence type="ECO:0000256" key="1">
    <source>
        <dbReference type="ARBA" id="ARBA00004651"/>
    </source>
</evidence>
<evidence type="ECO:0000256" key="3">
    <source>
        <dbReference type="ARBA" id="ARBA00022448"/>
    </source>
</evidence>
<feature type="transmembrane region" description="Helical" evidence="9">
    <location>
        <begin position="34"/>
        <end position="58"/>
    </location>
</feature>
<comment type="caution">
    <text evidence="10">The sequence shown here is derived from an EMBL/GenBank/DDBJ whole genome shotgun (WGS) entry which is preliminary data.</text>
</comment>
<comment type="subcellular location">
    <subcellularLocation>
        <location evidence="1">Cell membrane</location>
        <topology evidence="1">Multi-pass membrane protein</topology>
    </subcellularLocation>
</comment>
<keyword evidence="4" id="KW-1003">Cell membrane</keyword>
<dbReference type="NCBIfam" id="TIGR00842">
    <property type="entry name" value="bcct"/>
    <property type="match status" value="1"/>
</dbReference>
<feature type="compositionally biased region" description="Basic and acidic residues" evidence="8">
    <location>
        <begin position="519"/>
        <end position="530"/>
    </location>
</feature>
<dbReference type="PANTHER" id="PTHR30047:SF7">
    <property type="entry name" value="HIGH-AFFINITY CHOLINE TRANSPORT PROTEIN"/>
    <property type="match status" value="1"/>
</dbReference>
<feature type="transmembrane region" description="Helical" evidence="9">
    <location>
        <begin position="214"/>
        <end position="236"/>
    </location>
</feature>
<feature type="transmembrane region" description="Helical" evidence="9">
    <location>
        <begin position="337"/>
        <end position="362"/>
    </location>
</feature>
<gene>
    <name evidence="10" type="ORF">O4J56_07630</name>
</gene>
<evidence type="ECO:0000256" key="5">
    <source>
        <dbReference type="ARBA" id="ARBA00022692"/>
    </source>
</evidence>
<dbReference type="Proteomes" id="UP001527866">
    <property type="component" value="Unassembled WGS sequence"/>
</dbReference>
<feature type="region of interest" description="Disordered" evidence="8">
    <location>
        <begin position="503"/>
        <end position="550"/>
    </location>
</feature>
<feature type="transmembrane region" description="Helical" evidence="9">
    <location>
        <begin position="307"/>
        <end position="325"/>
    </location>
</feature>
<evidence type="ECO:0000256" key="6">
    <source>
        <dbReference type="ARBA" id="ARBA00022989"/>
    </source>
</evidence>
<feature type="transmembrane region" description="Helical" evidence="9">
    <location>
        <begin position="464"/>
        <end position="491"/>
    </location>
</feature>
<evidence type="ECO:0000256" key="7">
    <source>
        <dbReference type="ARBA" id="ARBA00023136"/>
    </source>
</evidence>
<evidence type="ECO:0000256" key="8">
    <source>
        <dbReference type="SAM" id="MobiDB-lite"/>
    </source>
</evidence>
<keyword evidence="7 9" id="KW-0472">Membrane</keyword>
<proteinExistence type="inferred from homology"/>